<dbReference type="OrthoDB" id="26525at2759"/>
<dbReference type="GO" id="GO:0009507">
    <property type="term" value="C:chloroplast"/>
    <property type="evidence" value="ECO:0007669"/>
    <property type="project" value="EnsemblPlants"/>
</dbReference>
<evidence type="ECO:0000313" key="2">
    <source>
        <dbReference type="Proteomes" id="UP000504604"/>
    </source>
</evidence>
<organism evidence="2 3">
    <name type="scientific">Sesamum indicum</name>
    <name type="common">Oriental sesame</name>
    <name type="synonym">Sesamum orientale</name>
    <dbReference type="NCBI Taxonomy" id="4182"/>
    <lineage>
        <taxon>Eukaryota</taxon>
        <taxon>Viridiplantae</taxon>
        <taxon>Streptophyta</taxon>
        <taxon>Embryophyta</taxon>
        <taxon>Tracheophyta</taxon>
        <taxon>Spermatophyta</taxon>
        <taxon>Magnoliopsida</taxon>
        <taxon>eudicotyledons</taxon>
        <taxon>Gunneridae</taxon>
        <taxon>Pentapetalae</taxon>
        <taxon>asterids</taxon>
        <taxon>lamiids</taxon>
        <taxon>Lamiales</taxon>
        <taxon>Pedaliaceae</taxon>
        <taxon>Sesamum</taxon>
    </lineage>
</organism>
<dbReference type="Gramene" id="SIN_1004843.t">
    <property type="protein sequence ID" value="SIN_1004843.t"/>
    <property type="gene ID" value="SIN_1004843"/>
</dbReference>
<feature type="region of interest" description="Disordered" evidence="1">
    <location>
        <begin position="24"/>
        <end position="44"/>
    </location>
</feature>
<dbReference type="KEGG" id="sind:105177623"/>
<dbReference type="RefSeq" id="XP_011099138.1">
    <property type="nucleotide sequence ID" value="XM_011100836.2"/>
</dbReference>
<evidence type="ECO:0000313" key="3">
    <source>
        <dbReference type="RefSeq" id="XP_011099138.1"/>
    </source>
</evidence>
<dbReference type="FunCoup" id="A0A6I9UG37">
    <property type="interactions" value="1547"/>
</dbReference>
<evidence type="ECO:0000256" key="1">
    <source>
        <dbReference type="SAM" id="MobiDB-lite"/>
    </source>
</evidence>
<feature type="compositionally biased region" description="Low complexity" evidence="1">
    <location>
        <begin position="30"/>
        <end position="42"/>
    </location>
</feature>
<protein>
    <submittedName>
        <fullName evidence="3">Red chlorophyll catabolite reductase, chloroplastic</fullName>
    </submittedName>
</protein>
<reference evidence="3" key="1">
    <citation type="submission" date="2025-08" db="UniProtKB">
        <authorList>
            <consortium name="RefSeq"/>
        </authorList>
    </citation>
    <scope>IDENTIFICATION</scope>
</reference>
<dbReference type="GeneID" id="105177623"/>
<accession>A0A6I9UG37</accession>
<name>A0A6I9UG37_SESIN</name>
<dbReference type="PANTHER" id="PTHR34685">
    <property type="entry name" value="RED CHLOROPHYLL CATABOLITE REDUCTASE, CHLOROPLASTIC"/>
    <property type="match status" value="1"/>
</dbReference>
<dbReference type="Pfam" id="PF06405">
    <property type="entry name" value="RCC_reductase"/>
    <property type="match status" value="1"/>
</dbReference>
<gene>
    <name evidence="3" type="primary">LOC105177623</name>
</gene>
<dbReference type="GO" id="GO:0015996">
    <property type="term" value="P:chlorophyll catabolic process"/>
    <property type="evidence" value="ECO:0007669"/>
    <property type="project" value="EnsemblPlants"/>
</dbReference>
<dbReference type="GO" id="GO:0010363">
    <property type="term" value="P:regulation of plant-type hypersensitive response"/>
    <property type="evidence" value="ECO:0007669"/>
    <property type="project" value="EnsemblPlants"/>
</dbReference>
<dbReference type="PANTHER" id="PTHR34685:SF2">
    <property type="entry name" value="RED CHLOROPHYLL CATABOLITE REDUCTASE, CHLOROPLASTIC"/>
    <property type="match status" value="1"/>
</dbReference>
<dbReference type="GO" id="GO:0005829">
    <property type="term" value="C:cytosol"/>
    <property type="evidence" value="ECO:0007669"/>
    <property type="project" value="EnsemblPlants"/>
</dbReference>
<dbReference type="GO" id="GO:0098542">
    <property type="term" value="P:defense response to other organism"/>
    <property type="evidence" value="ECO:0007669"/>
    <property type="project" value="EnsemblPlants"/>
</dbReference>
<dbReference type="InParanoid" id="A0A6I9UG37"/>
<proteinExistence type="predicted"/>
<dbReference type="GO" id="GO:0051743">
    <property type="term" value="F:red chlorophyll catabolite reductase activity"/>
    <property type="evidence" value="ECO:0007669"/>
    <property type="project" value="EnsemblPlants"/>
</dbReference>
<dbReference type="AlphaFoldDB" id="A0A6I9UG37"/>
<dbReference type="Gene3D" id="3.40.1500.20">
    <property type="match status" value="1"/>
</dbReference>
<dbReference type="InterPro" id="IPR009439">
    <property type="entry name" value="RCC_reductase"/>
</dbReference>
<dbReference type="GO" id="GO:0005739">
    <property type="term" value="C:mitochondrion"/>
    <property type="evidence" value="ECO:0007669"/>
    <property type="project" value="EnsemblPlants"/>
</dbReference>
<sequence length="316" mass="35085">MAMISGGFSYSALRLRLPSCSIPSSRLPVSRTRSSGSSASMDSGDELRQKYMEFPYVSGPHRDLMVELLSSVETRLGSSLQPCTLPPHVRHFGNPAGTAYACIQLRHGLPSSQIDFILGGWIHSKLPSGGALNITSLSGYLNSSTDAPNFRLELIQSIPTSLILVLDLTPRKDLILHPHHLKTYYEDTLLDRYRQRLHMLPEVSPYISPSLYVRAAVSPTAILVSIDVGAGETTNIEEIIRDHVGPVAKELLQFWIESCACTERRVGEPETAYLAERDRIIKNKTIELDLGSSFPRLFGQDVADRVLTVLKEHYNK</sequence>
<dbReference type="Proteomes" id="UP000504604">
    <property type="component" value="Linkage group LG15"/>
</dbReference>
<keyword evidence="2" id="KW-1185">Reference proteome</keyword>